<feature type="transmembrane region" description="Helical" evidence="6">
    <location>
        <begin position="199"/>
        <end position="219"/>
    </location>
</feature>
<keyword evidence="2 6" id="KW-1003">Cell membrane</keyword>
<evidence type="ECO:0000259" key="8">
    <source>
        <dbReference type="Pfam" id="PF02687"/>
    </source>
</evidence>
<keyword evidence="6" id="KW-0813">Transport</keyword>
<keyword evidence="10" id="KW-1185">Reference proteome</keyword>
<comment type="subcellular location">
    <subcellularLocation>
        <location evidence="1 6">Cell membrane</location>
        <topology evidence="1 6">Multi-pass membrane protein</topology>
    </subcellularLocation>
</comment>
<dbReference type="InterPro" id="IPR027022">
    <property type="entry name" value="ABC_permease_BceB-typ"/>
</dbReference>
<evidence type="ECO:0000313" key="10">
    <source>
        <dbReference type="Proteomes" id="UP000812277"/>
    </source>
</evidence>
<dbReference type="PANTHER" id="PTHR46795:SF3">
    <property type="entry name" value="ABC TRANSPORTER PERMEASE"/>
    <property type="match status" value="1"/>
</dbReference>
<evidence type="ECO:0000256" key="3">
    <source>
        <dbReference type="ARBA" id="ARBA00022692"/>
    </source>
</evidence>
<feature type="transmembrane region" description="Helical" evidence="6">
    <location>
        <begin position="52"/>
        <end position="74"/>
    </location>
</feature>
<proteinExistence type="inferred from homology"/>
<dbReference type="RefSeq" id="WP_219873101.1">
    <property type="nucleotide sequence ID" value="NZ_JAHZIJ010000009.1"/>
</dbReference>
<feature type="region of interest" description="Disordered" evidence="7">
    <location>
        <begin position="488"/>
        <end position="510"/>
    </location>
</feature>
<accession>A0ABS7D7E1</accession>
<feature type="transmembrane region" description="Helical" evidence="6">
    <location>
        <begin position="231"/>
        <end position="253"/>
    </location>
</feature>
<dbReference type="InterPro" id="IPR052536">
    <property type="entry name" value="ABC-4_Integral_Memb_Prot"/>
</dbReference>
<feature type="transmembrane region" description="Helical" evidence="6">
    <location>
        <begin position="604"/>
        <end position="626"/>
    </location>
</feature>
<feature type="transmembrane region" description="Helical" evidence="6">
    <location>
        <begin position="151"/>
        <end position="170"/>
    </location>
</feature>
<feature type="domain" description="ABC3 transporter permease C-terminal" evidence="8">
    <location>
        <begin position="62"/>
        <end position="169"/>
    </location>
</feature>
<keyword evidence="3 6" id="KW-0812">Transmembrane</keyword>
<feature type="transmembrane region" description="Helical" evidence="6">
    <location>
        <begin position="286"/>
        <end position="306"/>
    </location>
</feature>
<feature type="transmembrane region" description="Helical" evidence="6">
    <location>
        <begin position="110"/>
        <end position="131"/>
    </location>
</feature>
<name>A0ABS7D7E1_9BACL</name>
<dbReference type="Pfam" id="PF02687">
    <property type="entry name" value="FtsX"/>
    <property type="match status" value="2"/>
</dbReference>
<protein>
    <submittedName>
        <fullName evidence="9">FtsX-like permease family protein</fullName>
    </submittedName>
</protein>
<dbReference type="InterPro" id="IPR003838">
    <property type="entry name" value="ABC3_permease_C"/>
</dbReference>
<keyword evidence="5 6" id="KW-0472">Membrane</keyword>
<evidence type="ECO:0000256" key="1">
    <source>
        <dbReference type="ARBA" id="ARBA00004651"/>
    </source>
</evidence>
<feature type="transmembrane region" description="Helical" evidence="6">
    <location>
        <begin position="638"/>
        <end position="660"/>
    </location>
</feature>
<comment type="similarity">
    <text evidence="6">Belongs to the ABC-4 integral membrane protein family.</text>
</comment>
<evidence type="ECO:0000256" key="2">
    <source>
        <dbReference type="ARBA" id="ARBA00022475"/>
    </source>
</evidence>
<evidence type="ECO:0000256" key="6">
    <source>
        <dbReference type="PIRNR" id="PIRNR018968"/>
    </source>
</evidence>
<feature type="domain" description="ABC3 transporter permease C-terminal" evidence="8">
    <location>
        <begin position="559"/>
        <end position="656"/>
    </location>
</feature>
<dbReference type="PIRSF" id="PIRSF018968">
    <property type="entry name" value="ABC_permease_BceB"/>
    <property type="match status" value="1"/>
</dbReference>
<sequence length="671" mass="75199">MGAFRLAWKLLHNNRGIYGLYLIVLAITVATCYNFMAIQYNTAFVQLAEQLQSAVVASMTCGFVLLCTVVFFLWHANGFFFKQRQREIGLYMLMGISTSRIGRVLAIESMLLGGLSLLIGLPVGLLLSRLFFLLLGKAMFLEEGLPFTLSWQAIVQLVVVFGALFTVLGLKNYRAVKRSRLIGMLQAAARKQAPPRLKAGSGILGVVLIAAGYVIAMNFKQWNWDLLLASMSILILVSLGTYMFFGSCLAVILSKLMASKTFVYRSVRLVSISNVFFRLRGNYRSLAMTAILAAATVTAFSISLSFRGFAEDHVIIEAPYSLSFISDDAQIRGKAAEVLGDSRYGVIGVHENRFVPAQVEYADSGKRIDFNNEAIVTSYSEIRGTLEFLQAEEREHLLERMTLRGGEAVFILNANTMASPINVEGEEIRLNGNTYAIKESIQVPFIGNIAAWGKKNIYVLEDQEYEKLRSNGTELTLSGIQLAERNGYDGQDEQEGIKGQSEHSEYKGMNRHVEPKELDELVQRMAEIVPGGRDHLNDYAKPYIQEYYALGIFFFLGLIMSMVFALATFSTIYFKILSDALMDREQYAILKQIGMSRREVRRSVYWQVGIAFVLPVIVGILHSIFAMNMLEEIMNVEFAMQMIYGVGLFAVIMGVFYAGISRNYTKMVYEN</sequence>
<gene>
    <name evidence="9" type="ORF">K0T92_14020</name>
</gene>
<evidence type="ECO:0000256" key="4">
    <source>
        <dbReference type="ARBA" id="ARBA00022989"/>
    </source>
</evidence>
<comment type="caution">
    <text evidence="9">The sequence shown here is derived from an EMBL/GenBank/DDBJ whole genome shotgun (WGS) entry which is preliminary data.</text>
</comment>
<evidence type="ECO:0000313" key="9">
    <source>
        <dbReference type="EMBL" id="MBW7475859.1"/>
    </source>
</evidence>
<dbReference type="Proteomes" id="UP000812277">
    <property type="component" value="Unassembled WGS sequence"/>
</dbReference>
<organism evidence="9 10">
    <name type="scientific">Paenibacillus oenotherae</name>
    <dbReference type="NCBI Taxonomy" id="1435645"/>
    <lineage>
        <taxon>Bacteria</taxon>
        <taxon>Bacillati</taxon>
        <taxon>Bacillota</taxon>
        <taxon>Bacilli</taxon>
        <taxon>Bacillales</taxon>
        <taxon>Paenibacillaceae</taxon>
        <taxon>Paenibacillus</taxon>
    </lineage>
</organism>
<keyword evidence="4 6" id="KW-1133">Transmembrane helix</keyword>
<feature type="compositionally biased region" description="Basic and acidic residues" evidence="7">
    <location>
        <begin position="500"/>
        <end position="510"/>
    </location>
</feature>
<dbReference type="PANTHER" id="PTHR46795">
    <property type="entry name" value="ABC TRANSPORTER PERMEASE-RELATED-RELATED"/>
    <property type="match status" value="1"/>
</dbReference>
<dbReference type="EMBL" id="JAHZIJ010000009">
    <property type="protein sequence ID" value="MBW7475859.1"/>
    <property type="molecule type" value="Genomic_DNA"/>
</dbReference>
<evidence type="ECO:0000256" key="5">
    <source>
        <dbReference type="ARBA" id="ARBA00023136"/>
    </source>
</evidence>
<feature type="transmembrane region" description="Helical" evidence="6">
    <location>
        <begin position="547"/>
        <end position="574"/>
    </location>
</feature>
<evidence type="ECO:0000256" key="7">
    <source>
        <dbReference type="SAM" id="MobiDB-lite"/>
    </source>
</evidence>
<reference evidence="9 10" key="1">
    <citation type="submission" date="2021-07" db="EMBL/GenBank/DDBJ databases">
        <title>Paenibacillus radiodurans sp. nov., isolated from the southeastern edge of Tengger Desert.</title>
        <authorList>
            <person name="Zhang G."/>
        </authorList>
    </citation>
    <scope>NUCLEOTIDE SEQUENCE [LARGE SCALE GENOMIC DNA]</scope>
    <source>
        <strain evidence="9 10">DT7-4</strain>
    </source>
</reference>
<feature type="transmembrane region" description="Helical" evidence="6">
    <location>
        <begin position="20"/>
        <end position="40"/>
    </location>
</feature>